<comment type="function">
    <text evidence="6">Component of the MSS1-MTO1 complex that catalyzes the 5-carboxymethylaminomethyluridine (cmnm(5)U) modification at the 34th wobble position (U34) of mitochondrial tRNAs.</text>
</comment>
<dbReference type="SMART" id="SM01228">
    <property type="entry name" value="GIDA_assoc_3"/>
    <property type="match status" value="1"/>
</dbReference>
<dbReference type="Gene3D" id="3.50.50.60">
    <property type="entry name" value="FAD/NAD(P)-binding domain"/>
    <property type="match status" value="2"/>
</dbReference>
<dbReference type="InterPro" id="IPR044920">
    <property type="entry name" value="MnmG_C_subdom_sf"/>
</dbReference>
<evidence type="ECO:0000313" key="8">
    <source>
        <dbReference type="EMBL" id="KKY25469.1"/>
    </source>
</evidence>
<protein>
    <submittedName>
        <fullName evidence="8">Putative mitochondrial translation optimization protein</fullName>
    </submittedName>
</protein>
<dbReference type="InterPro" id="IPR020595">
    <property type="entry name" value="MnmG-rel_CS"/>
</dbReference>
<dbReference type="GO" id="GO:0005739">
    <property type="term" value="C:mitochondrion"/>
    <property type="evidence" value="ECO:0007669"/>
    <property type="project" value="EnsemblFungi"/>
</dbReference>
<dbReference type="Pfam" id="PF21680">
    <property type="entry name" value="GIDA_C_1st"/>
    <property type="match status" value="1"/>
</dbReference>
<dbReference type="InterPro" id="IPR040131">
    <property type="entry name" value="MnmG_N"/>
</dbReference>
<dbReference type="InterPro" id="IPR026904">
    <property type="entry name" value="MnmG_C"/>
</dbReference>
<dbReference type="NCBIfam" id="TIGR00136">
    <property type="entry name" value="mnmG_gidA"/>
    <property type="match status" value="1"/>
</dbReference>
<dbReference type="InterPro" id="IPR036188">
    <property type="entry name" value="FAD/NAD-bd_sf"/>
</dbReference>
<gene>
    <name evidence="8" type="ORF">UCRPC4_g01733</name>
</gene>
<evidence type="ECO:0000256" key="3">
    <source>
        <dbReference type="ARBA" id="ARBA00022630"/>
    </source>
</evidence>
<dbReference type="InterPro" id="IPR004416">
    <property type="entry name" value="MnmG"/>
</dbReference>
<dbReference type="GO" id="GO:0050660">
    <property type="term" value="F:flavin adenine dinucleotide binding"/>
    <property type="evidence" value="ECO:0007669"/>
    <property type="project" value="InterPro"/>
</dbReference>
<dbReference type="PANTHER" id="PTHR11806:SF0">
    <property type="entry name" value="PROTEIN MTO1 HOMOLOG, MITOCHONDRIAL"/>
    <property type="match status" value="1"/>
</dbReference>
<dbReference type="InterPro" id="IPR049312">
    <property type="entry name" value="GIDA_C_N"/>
</dbReference>
<evidence type="ECO:0000256" key="1">
    <source>
        <dbReference type="ARBA" id="ARBA00001974"/>
    </source>
</evidence>
<dbReference type="InterPro" id="IPR002218">
    <property type="entry name" value="MnmG-rel"/>
</dbReference>
<accession>A0A0G2ETE5</accession>
<dbReference type="EMBL" id="LCWF01000041">
    <property type="protein sequence ID" value="KKY25469.1"/>
    <property type="molecule type" value="Genomic_DNA"/>
</dbReference>
<keyword evidence="9" id="KW-1185">Reference proteome</keyword>
<comment type="cofactor">
    <cofactor evidence="1">
        <name>FAD</name>
        <dbReference type="ChEBI" id="CHEBI:57692"/>
    </cofactor>
</comment>
<dbReference type="AlphaFoldDB" id="A0A0G2ETE5"/>
<dbReference type="Gene3D" id="1.10.150.570">
    <property type="entry name" value="GidA associated domain, C-terminal subdomain"/>
    <property type="match status" value="1"/>
</dbReference>
<keyword evidence="4" id="KW-0819">tRNA processing</keyword>
<name>A0A0G2ETE5_PHACM</name>
<evidence type="ECO:0000256" key="4">
    <source>
        <dbReference type="ARBA" id="ARBA00022694"/>
    </source>
</evidence>
<comment type="similarity">
    <text evidence="2">Belongs to the MnmG family.</text>
</comment>
<dbReference type="FunFam" id="3.50.50.60:FF:000002">
    <property type="entry name" value="tRNA uridine 5-carboxymethylaminomethyl modification enzyme MnmG"/>
    <property type="match status" value="1"/>
</dbReference>
<dbReference type="OrthoDB" id="3329at2759"/>
<dbReference type="HAMAP" id="MF_00129">
    <property type="entry name" value="MnmG_GidA"/>
    <property type="match status" value="1"/>
</dbReference>
<comment type="caution">
    <text evidence="8">The sequence shown here is derived from an EMBL/GenBank/DDBJ whole genome shotgun (WGS) entry which is preliminary data.</text>
</comment>
<evidence type="ECO:0000256" key="6">
    <source>
        <dbReference type="ARBA" id="ARBA00054993"/>
    </source>
</evidence>
<dbReference type="InterPro" id="IPR047001">
    <property type="entry name" value="MnmG_C_subdom"/>
</dbReference>
<proteinExistence type="inferred from homology"/>
<evidence type="ECO:0000256" key="2">
    <source>
        <dbReference type="ARBA" id="ARBA00007653"/>
    </source>
</evidence>
<reference evidence="8 9" key="2">
    <citation type="submission" date="2015-05" db="EMBL/GenBank/DDBJ databases">
        <authorList>
            <person name="Morales-Cruz A."/>
            <person name="Amrine K.C."/>
            <person name="Cantu D."/>
        </authorList>
    </citation>
    <scope>NUCLEOTIDE SEQUENCE [LARGE SCALE GENOMIC DNA]</scope>
    <source>
        <strain evidence="8">UCRPC4</strain>
    </source>
</reference>
<dbReference type="GO" id="GO:0070899">
    <property type="term" value="P:mitochondrial tRNA wobble uridine modification"/>
    <property type="evidence" value="ECO:0007669"/>
    <property type="project" value="EnsemblFungi"/>
</dbReference>
<keyword evidence="5" id="KW-0274">FAD</keyword>
<organism evidence="8 9">
    <name type="scientific">Phaeomoniella chlamydospora</name>
    <name type="common">Phaeoacremonium chlamydosporum</name>
    <dbReference type="NCBI Taxonomy" id="158046"/>
    <lineage>
        <taxon>Eukaryota</taxon>
        <taxon>Fungi</taxon>
        <taxon>Dikarya</taxon>
        <taxon>Ascomycota</taxon>
        <taxon>Pezizomycotina</taxon>
        <taxon>Eurotiomycetes</taxon>
        <taxon>Chaetothyriomycetidae</taxon>
        <taxon>Phaeomoniellales</taxon>
        <taxon>Phaeomoniellaceae</taxon>
        <taxon>Phaeomoniella</taxon>
    </lineage>
</organism>
<dbReference type="PANTHER" id="PTHR11806">
    <property type="entry name" value="GLUCOSE INHIBITED DIVISION PROTEIN A"/>
    <property type="match status" value="1"/>
</dbReference>
<dbReference type="FunFam" id="3.50.50.60:FF:000145">
    <property type="entry name" value="tRNA uridine 5-carboxymethylaminomethyl modification enzyme"/>
    <property type="match status" value="1"/>
</dbReference>
<reference evidence="8 9" key="1">
    <citation type="submission" date="2015-05" db="EMBL/GenBank/DDBJ databases">
        <title>Distinctive expansion of gene families associated with plant cell wall degradation and secondary metabolism in the genomes of grapevine trunk pathogens.</title>
        <authorList>
            <person name="Lawrence D.P."/>
            <person name="Travadon R."/>
            <person name="Rolshausen P.E."/>
            <person name="Baumgartner K."/>
        </authorList>
    </citation>
    <scope>NUCLEOTIDE SEQUENCE [LARGE SCALE GENOMIC DNA]</scope>
    <source>
        <strain evidence="8">UCRPC4</strain>
    </source>
</reference>
<dbReference type="PROSITE" id="PS01280">
    <property type="entry name" value="GIDA_1"/>
    <property type="match status" value="1"/>
</dbReference>
<dbReference type="Proteomes" id="UP000053317">
    <property type="component" value="Unassembled WGS sequence"/>
</dbReference>
<dbReference type="Pfam" id="PF01134">
    <property type="entry name" value="GIDA"/>
    <property type="match status" value="1"/>
</dbReference>
<sequence length="652" mass="71276">MKFEPYDVVVIGGGHAGTEASAAAARSGARTALVTPSFSNLGVCSCNPSFGGIGKGTMLREIDALDGVCGRIVDKAGIQFRVLNRKKGPAVWGPRAQIDRDLYRRYMKEELLSTKGLSVLEGKVADIVVSRDWAPGDDHASYTQGKIVGVRLETGEVIPTNHVVITTGTFLGGEIHIGLEAYPSGRIGEAATVGLSKSLRDAGFTLGRLKTGTPPRLDRDTIDFKVLESQPGDSPPMPFSYLNDTVDIGDEGQLSCWATHTNEEAHAIIRENLENSIHIRETVKGPRYCPSLESKIIRFASKSQHLIWLEPEGLEPNKVIYPNGISMTVPADAQYAMLRKIKGLENVKMLQPGYGVEYDYIDPRNLHPTLETKLIKGLFLAGQINGTTGYEEAASQGILAGINAGLASQQKPTIILSRADSYIGIMIDDLITKGVSEPYRMFTSRSEYRMSSRADNADLRLTPIGQSAGVISNKRWSSFSQTFEEMTALETLLKSTKLPSQTWASKGFKVHIDGSYRSAFDILRLNNVTVDTLLPLIQPHLSTPTPPFSPKIRSRITIHGAYAPYIQAQESHARAFARDESLLLPDDLDYSAVVGLSTEEKTALNLVRPKSLGMARRVEGVTMSGVGRLMAYVRKGRGRIKEEKPETLEAMK</sequence>
<keyword evidence="3" id="KW-0285">Flavoprotein</keyword>
<evidence type="ECO:0000313" key="9">
    <source>
        <dbReference type="Proteomes" id="UP000053317"/>
    </source>
</evidence>
<evidence type="ECO:0000259" key="7">
    <source>
        <dbReference type="SMART" id="SM01228"/>
    </source>
</evidence>
<feature type="domain" description="tRNA uridine 5-carboxymethylaminomethyl modification enzyme C-terminal subdomain" evidence="7">
    <location>
        <begin position="560"/>
        <end position="631"/>
    </location>
</feature>
<dbReference type="PROSITE" id="PS01281">
    <property type="entry name" value="GIDA_2"/>
    <property type="match status" value="1"/>
</dbReference>
<evidence type="ECO:0000256" key="5">
    <source>
        <dbReference type="ARBA" id="ARBA00022827"/>
    </source>
</evidence>
<dbReference type="Pfam" id="PF13932">
    <property type="entry name" value="SAM_GIDA_C"/>
    <property type="match status" value="1"/>
</dbReference>
<dbReference type="SUPFAM" id="SSF51905">
    <property type="entry name" value="FAD/NAD(P)-binding domain"/>
    <property type="match status" value="1"/>
</dbReference>
<dbReference type="GO" id="GO:0030488">
    <property type="term" value="P:tRNA methylation"/>
    <property type="evidence" value="ECO:0007669"/>
    <property type="project" value="TreeGrafter"/>
</dbReference>